<reference evidence="2" key="1">
    <citation type="journal article" date="2019" name="Int. J. Syst. Evol. Microbiol.">
        <title>The Global Catalogue of Microorganisms (GCM) 10K type strain sequencing project: providing services to taxonomists for standard genome sequencing and annotation.</title>
        <authorList>
            <consortium name="The Broad Institute Genomics Platform"/>
            <consortium name="The Broad Institute Genome Sequencing Center for Infectious Disease"/>
            <person name="Wu L."/>
            <person name="Ma J."/>
        </authorList>
    </citation>
    <scope>NUCLEOTIDE SEQUENCE [LARGE SCALE GENOMIC DNA]</scope>
    <source>
        <strain evidence="2">KCTC 42586</strain>
    </source>
</reference>
<proteinExistence type="predicted"/>
<evidence type="ECO:0000313" key="1">
    <source>
        <dbReference type="EMBL" id="MFC5220688.1"/>
    </source>
</evidence>
<dbReference type="Proteomes" id="UP001596263">
    <property type="component" value="Unassembled WGS sequence"/>
</dbReference>
<accession>A0ABW0CZY9</accession>
<comment type="caution">
    <text evidence="1">The sequence shown here is derived from an EMBL/GenBank/DDBJ whole genome shotgun (WGS) entry which is preliminary data.</text>
</comment>
<dbReference type="RefSeq" id="WP_380865843.1">
    <property type="nucleotide sequence ID" value="NZ_JBHSKM010000052.1"/>
</dbReference>
<dbReference type="EMBL" id="JBHSKM010000052">
    <property type="protein sequence ID" value="MFC5220688.1"/>
    <property type="molecule type" value="Genomic_DNA"/>
</dbReference>
<sequence>MDRFAIRRTSPEGAEFLALELSRELDAHNIGLQALLPITPRRPRQ</sequence>
<protein>
    <submittedName>
        <fullName evidence="1">Uncharacterized protein</fullName>
    </submittedName>
</protein>
<organism evidence="1 2">
    <name type="scientific">Streptomyces coerulescens</name>
    <dbReference type="NCBI Taxonomy" id="29304"/>
    <lineage>
        <taxon>Bacteria</taxon>
        <taxon>Bacillati</taxon>
        <taxon>Actinomycetota</taxon>
        <taxon>Actinomycetes</taxon>
        <taxon>Kitasatosporales</taxon>
        <taxon>Streptomycetaceae</taxon>
        <taxon>Streptomyces</taxon>
    </lineage>
</organism>
<evidence type="ECO:0000313" key="2">
    <source>
        <dbReference type="Proteomes" id="UP001596263"/>
    </source>
</evidence>
<name>A0ABW0CZY9_STRCD</name>
<keyword evidence="2" id="KW-1185">Reference proteome</keyword>
<gene>
    <name evidence="1" type="ORF">ACFPQ9_43485</name>
</gene>